<keyword evidence="5" id="KW-0808">Transferase</keyword>
<dbReference type="FunFam" id="3.30.200.20:FF:000266">
    <property type="entry name" value="probable serine/threonine-protein kinase RLCKVII"/>
    <property type="match status" value="1"/>
</dbReference>
<dbReference type="InterPro" id="IPR011009">
    <property type="entry name" value="Kinase-like_dom_sf"/>
</dbReference>
<evidence type="ECO:0000256" key="11">
    <source>
        <dbReference type="PROSITE-ProRule" id="PRU10141"/>
    </source>
</evidence>
<dbReference type="SMART" id="SM00220">
    <property type="entry name" value="S_TKc"/>
    <property type="match status" value="1"/>
</dbReference>
<name>A0AAD5JDM9_ACENE</name>
<evidence type="ECO:0000256" key="6">
    <source>
        <dbReference type="ARBA" id="ARBA00022741"/>
    </source>
</evidence>
<dbReference type="GO" id="GO:0005524">
    <property type="term" value="F:ATP binding"/>
    <property type="evidence" value="ECO:0007669"/>
    <property type="project" value="UniProtKB-UniRule"/>
</dbReference>
<feature type="compositionally biased region" description="Low complexity" evidence="13">
    <location>
        <begin position="390"/>
        <end position="399"/>
    </location>
</feature>
<feature type="compositionally biased region" description="Basic and acidic residues" evidence="13">
    <location>
        <begin position="13"/>
        <end position="23"/>
    </location>
</feature>
<feature type="domain" description="Protein kinase" evidence="14">
    <location>
        <begin position="98"/>
        <end position="375"/>
    </location>
</feature>
<dbReference type="PANTHER" id="PTHR47985">
    <property type="entry name" value="OS07G0668900 PROTEIN"/>
    <property type="match status" value="1"/>
</dbReference>
<reference evidence="15" key="2">
    <citation type="submission" date="2023-02" db="EMBL/GenBank/DDBJ databases">
        <authorList>
            <person name="Swenson N.G."/>
            <person name="Wegrzyn J.L."/>
            <person name="Mcevoy S.L."/>
        </authorList>
    </citation>
    <scope>NUCLEOTIDE SEQUENCE</scope>
    <source>
        <strain evidence="15">91603</strain>
        <tissue evidence="15">Leaf</tissue>
    </source>
</reference>
<dbReference type="PROSITE" id="PS00107">
    <property type="entry name" value="PROTEIN_KINASE_ATP"/>
    <property type="match status" value="1"/>
</dbReference>
<proteinExistence type="inferred from homology"/>
<evidence type="ECO:0000313" key="16">
    <source>
        <dbReference type="Proteomes" id="UP001064489"/>
    </source>
</evidence>
<comment type="subcellular location">
    <subcellularLocation>
        <location evidence="1">Cell membrane</location>
        <topology evidence="1">Lipid-anchor</topology>
    </subcellularLocation>
</comment>
<keyword evidence="6 11" id="KW-0547">Nucleotide-binding</keyword>
<feature type="region of interest" description="Disordered" evidence="13">
    <location>
        <begin position="387"/>
        <end position="422"/>
    </location>
</feature>
<feature type="compositionally biased region" description="Basic and acidic residues" evidence="13">
    <location>
        <begin position="52"/>
        <end position="63"/>
    </location>
</feature>
<evidence type="ECO:0000256" key="3">
    <source>
        <dbReference type="ARBA" id="ARBA00022475"/>
    </source>
</evidence>
<sequence>MGCFSCTGKSSKKSKESKCDNKNSKKQGGGGGGDLRQPSSGTLSDTPNVNVNKEEDSKEDQLSLDAHTVDLKDDDTSTIGKKAQTFKFQELVDATGNFNPHCFLGEGGFGKVYRGHFSDTNQEVAIKQLDPDGVQGIREFVVEVLTLSLADHPNLVKLIGYCAEGDQRLLVYEYMPLGSLENHLHDLPRDRHSLNWNLRMKIAAGAASGLEYLHEKMKTPVIYRDLKCSNILLGENYHPKLSDFGLAKVGPSGDNTHVSTRVMGTHGYCAPDYAMTGQLTFKSDIYSFGVVLLELITGRKAIDPTRDRKERNLVGWARPLFKDRKNFPQMVDPLLNGQYPRRGLYQALAIAAMCVQEQPSLRPSISDVVSALNYLATQSNFVTQVYPAQSSQSNNPSRSRVNRFDATSRQTDTTTTTTPRQV</sequence>
<dbReference type="InterPro" id="IPR000719">
    <property type="entry name" value="Prot_kinase_dom"/>
</dbReference>
<dbReference type="InterPro" id="IPR017441">
    <property type="entry name" value="Protein_kinase_ATP_BS"/>
</dbReference>
<keyword evidence="8 11" id="KW-0067">ATP-binding</keyword>
<dbReference type="PROSITE" id="PS00108">
    <property type="entry name" value="PROTEIN_KINASE_ST"/>
    <property type="match status" value="1"/>
</dbReference>
<evidence type="ECO:0000256" key="2">
    <source>
        <dbReference type="ARBA" id="ARBA00008684"/>
    </source>
</evidence>
<dbReference type="GO" id="GO:0004674">
    <property type="term" value="F:protein serine/threonine kinase activity"/>
    <property type="evidence" value="ECO:0007669"/>
    <property type="project" value="UniProtKB-KW"/>
</dbReference>
<dbReference type="Proteomes" id="UP001064489">
    <property type="component" value="Chromosome 1"/>
</dbReference>
<dbReference type="AlphaFoldDB" id="A0AAD5JDM9"/>
<evidence type="ECO:0000256" key="1">
    <source>
        <dbReference type="ARBA" id="ARBA00004193"/>
    </source>
</evidence>
<dbReference type="Gene3D" id="3.30.200.20">
    <property type="entry name" value="Phosphorylase Kinase, domain 1"/>
    <property type="match status" value="1"/>
</dbReference>
<evidence type="ECO:0000256" key="4">
    <source>
        <dbReference type="ARBA" id="ARBA00022527"/>
    </source>
</evidence>
<dbReference type="PROSITE" id="PS50011">
    <property type="entry name" value="PROTEIN_KINASE_DOM"/>
    <property type="match status" value="1"/>
</dbReference>
<protein>
    <recommendedName>
        <fullName evidence="14">Protein kinase domain-containing protein</fullName>
    </recommendedName>
</protein>
<keyword evidence="10" id="KW-0449">Lipoprotein</keyword>
<accession>A0AAD5JDM9</accession>
<evidence type="ECO:0000256" key="5">
    <source>
        <dbReference type="ARBA" id="ARBA00022679"/>
    </source>
</evidence>
<dbReference type="InterPro" id="IPR001245">
    <property type="entry name" value="Ser-Thr/Tyr_kinase_cat_dom"/>
</dbReference>
<feature type="binding site" evidence="11">
    <location>
        <position position="127"/>
    </location>
    <ligand>
        <name>ATP</name>
        <dbReference type="ChEBI" id="CHEBI:30616"/>
    </ligand>
</feature>
<comment type="caution">
    <text evidence="15">The sequence shown here is derived from an EMBL/GenBank/DDBJ whole genome shotgun (WGS) entry which is preliminary data.</text>
</comment>
<feature type="compositionally biased region" description="Low complexity" evidence="13">
    <location>
        <begin position="411"/>
        <end position="422"/>
    </location>
</feature>
<evidence type="ECO:0000256" key="7">
    <source>
        <dbReference type="ARBA" id="ARBA00022777"/>
    </source>
</evidence>
<dbReference type="EMBL" id="JAJSOW010000003">
    <property type="protein sequence ID" value="KAI9195525.1"/>
    <property type="molecule type" value="Genomic_DNA"/>
</dbReference>
<comment type="similarity">
    <text evidence="2">Belongs to the protein kinase superfamily. Ser/Thr protein kinase family.</text>
</comment>
<keyword evidence="9" id="KW-0472">Membrane</keyword>
<evidence type="ECO:0000256" key="8">
    <source>
        <dbReference type="ARBA" id="ARBA00022840"/>
    </source>
</evidence>
<gene>
    <name evidence="15" type="ORF">LWI28_015765</name>
</gene>
<dbReference type="PANTHER" id="PTHR47985:SF41">
    <property type="entry name" value="SERINE_THREONINE-PROTEIN KINASE PBL5-RELATED"/>
    <property type="match status" value="1"/>
</dbReference>
<feature type="region of interest" description="Disordered" evidence="13">
    <location>
        <begin position="1"/>
        <end position="63"/>
    </location>
</feature>
<dbReference type="CDD" id="cd14066">
    <property type="entry name" value="STKc_IRAK"/>
    <property type="match status" value="1"/>
</dbReference>
<dbReference type="Gene3D" id="1.10.510.10">
    <property type="entry name" value="Transferase(Phosphotransferase) domain 1"/>
    <property type="match status" value="1"/>
</dbReference>
<evidence type="ECO:0000259" key="14">
    <source>
        <dbReference type="PROSITE" id="PS50011"/>
    </source>
</evidence>
<dbReference type="GO" id="GO:0005886">
    <property type="term" value="C:plasma membrane"/>
    <property type="evidence" value="ECO:0007669"/>
    <property type="project" value="UniProtKB-SubCell"/>
</dbReference>
<dbReference type="FunFam" id="1.10.510.10:FF:000032">
    <property type="entry name" value="Serine/threonine-protein kinase PBS1"/>
    <property type="match status" value="1"/>
</dbReference>
<dbReference type="GO" id="GO:0090404">
    <property type="term" value="C:pollen tube tip"/>
    <property type="evidence" value="ECO:0007669"/>
    <property type="project" value="UniProtKB-ARBA"/>
</dbReference>
<feature type="compositionally biased region" description="Polar residues" evidence="13">
    <location>
        <begin position="37"/>
        <end position="51"/>
    </location>
</feature>
<dbReference type="InterPro" id="IPR008271">
    <property type="entry name" value="Ser/Thr_kinase_AS"/>
</dbReference>
<evidence type="ECO:0000256" key="10">
    <source>
        <dbReference type="ARBA" id="ARBA00023288"/>
    </source>
</evidence>
<dbReference type="GO" id="GO:0010183">
    <property type="term" value="P:pollen tube guidance"/>
    <property type="evidence" value="ECO:0007669"/>
    <property type="project" value="UniProtKB-ARBA"/>
</dbReference>
<keyword evidence="4 12" id="KW-0723">Serine/threonine-protein kinase</keyword>
<dbReference type="Pfam" id="PF07714">
    <property type="entry name" value="PK_Tyr_Ser-Thr"/>
    <property type="match status" value="1"/>
</dbReference>
<keyword evidence="7" id="KW-0418">Kinase</keyword>
<keyword evidence="3" id="KW-1003">Cell membrane</keyword>
<evidence type="ECO:0000256" key="12">
    <source>
        <dbReference type="RuleBase" id="RU000304"/>
    </source>
</evidence>
<evidence type="ECO:0000313" key="15">
    <source>
        <dbReference type="EMBL" id="KAI9195525.1"/>
    </source>
</evidence>
<dbReference type="SUPFAM" id="SSF56112">
    <property type="entry name" value="Protein kinase-like (PK-like)"/>
    <property type="match status" value="1"/>
</dbReference>
<keyword evidence="16" id="KW-1185">Reference proteome</keyword>
<evidence type="ECO:0000256" key="9">
    <source>
        <dbReference type="ARBA" id="ARBA00023136"/>
    </source>
</evidence>
<reference evidence="15" key="1">
    <citation type="journal article" date="2022" name="Plant J.">
        <title>Strategies of tolerance reflected in two North American maple genomes.</title>
        <authorList>
            <person name="McEvoy S.L."/>
            <person name="Sezen U.U."/>
            <person name="Trouern-Trend A."/>
            <person name="McMahon S.M."/>
            <person name="Schaberg P.G."/>
            <person name="Yang J."/>
            <person name="Wegrzyn J.L."/>
            <person name="Swenson N.G."/>
        </authorList>
    </citation>
    <scope>NUCLEOTIDE SEQUENCE</scope>
    <source>
        <strain evidence="15">91603</strain>
    </source>
</reference>
<evidence type="ECO:0000256" key="13">
    <source>
        <dbReference type="SAM" id="MobiDB-lite"/>
    </source>
</evidence>
<organism evidence="15 16">
    <name type="scientific">Acer negundo</name>
    <name type="common">Box elder</name>
    <dbReference type="NCBI Taxonomy" id="4023"/>
    <lineage>
        <taxon>Eukaryota</taxon>
        <taxon>Viridiplantae</taxon>
        <taxon>Streptophyta</taxon>
        <taxon>Embryophyta</taxon>
        <taxon>Tracheophyta</taxon>
        <taxon>Spermatophyta</taxon>
        <taxon>Magnoliopsida</taxon>
        <taxon>eudicotyledons</taxon>
        <taxon>Gunneridae</taxon>
        <taxon>Pentapetalae</taxon>
        <taxon>rosids</taxon>
        <taxon>malvids</taxon>
        <taxon>Sapindales</taxon>
        <taxon>Sapindaceae</taxon>
        <taxon>Hippocastanoideae</taxon>
        <taxon>Acereae</taxon>
        <taxon>Acer</taxon>
    </lineage>
</organism>